<gene>
    <name evidence="2" type="ORF">CJ030_MR4G023093</name>
</gene>
<organism evidence="2 3">
    <name type="scientific">Morella rubra</name>
    <name type="common">Chinese bayberry</name>
    <dbReference type="NCBI Taxonomy" id="262757"/>
    <lineage>
        <taxon>Eukaryota</taxon>
        <taxon>Viridiplantae</taxon>
        <taxon>Streptophyta</taxon>
        <taxon>Embryophyta</taxon>
        <taxon>Tracheophyta</taxon>
        <taxon>Spermatophyta</taxon>
        <taxon>Magnoliopsida</taxon>
        <taxon>eudicotyledons</taxon>
        <taxon>Gunneridae</taxon>
        <taxon>Pentapetalae</taxon>
        <taxon>rosids</taxon>
        <taxon>fabids</taxon>
        <taxon>Fagales</taxon>
        <taxon>Myricaceae</taxon>
        <taxon>Morella</taxon>
    </lineage>
</organism>
<dbReference type="AlphaFoldDB" id="A0A6A1VU61"/>
<sequence length="68" mass="7963">MSHSGKPTSEQRLDALSDRFRDSLSCEANKPDFRELDLGSPVSPPPEPTIWTHEQWPHCHHYYHNHKQ</sequence>
<proteinExistence type="predicted"/>
<evidence type="ECO:0000313" key="3">
    <source>
        <dbReference type="Proteomes" id="UP000516437"/>
    </source>
</evidence>
<dbReference type="Proteomes" id="UP000516437">
    <property type="component" value="Chromosome 4"/>
</dbReference>
<comment type="caution">
    <text evidence="2">The sequence shown here is derived from an EMBL/GenBank/DDBJ whole genome shotgun (WGS) entry which is preliminary data.</text>
</comment>
<evidence type="ECO:0000256" key="1">
    <source>
        <dbReference type="SAM" id="MobiDB-lite"/>
    </source>
</evidence>
<evidence type="ECO:0000313" key="2">
    <source>
        <dbReference type="EMBL" id="KAB1216494.1"/>
    </source>
</evidence>
<dbReference type="EMBL" id="RXIC02000022">
    <property type="protein sequence ID" value="KAB1216494.1"/>
    <property type="molecule type" value="Genomic_DNA"/>
</dbReference>
<protein>
    <submittedName>
        <fullName evidence="2">TPR repeat-containing thioredoxin TTL1</fullName>
    </submittedName>
</protein>
<reference evidence="2 3" key="1">
    <citation type="journal article" date="2019" name="Plant Biotechnol. J.">
        <title>The red bayberry genome and genetic basis of sex determination.</title>
        <authorList>
            <person name="Jia H.M."/>
            <person name="Jia H.J."/>
            <person name="Cai Q.L."/>
            <person name="Wang Y."/>
            <person name="Zhao H.B."/>
            <person name="Yang W.F."/>
            <person name="Wang G.Y."/>
            <person name="Li Y.H."/>
            <person name="Zhan D.L."/>
            <person name="Shen Y.T."/>
            <person name="Niu Q.F."/>
            <person name="Chang L."/>
            <person name="Qiu J."/>
            <person name="Zhao L."/>
            <person name="Xie H.B."/>
            <person name="Fu W.Y."/>
            <person name="Jin J."/>
            <person name="Li X.W."/>
            <person name="Jiao Y."/>
            <person name="Zhou C.C."/>
            <person name="Tu T."/>
            <person name="Chai C.Y."/>
            <person name="Gao J.L."/>
            <person name="Fan L.J."/>
            <person name="van de Weg E."/>
            <person name="Wang J.Y."/>
            <person name="Gao Z.S."/>
        </authorList>
    </citation>
    <scope>NUCLEOTIDE SEQUENCE [LARGE SCALE GENOMIC DNA]</scope>
    <source>
        <tissue evidence="2">Leaves</tissue>
    </source>
</reference>
<keyword evidence="3" id="KW-1185">Reference proteome</keyword>
<accession>A0A6A1VU61</accession>
<dbReference type="OrthoDB" id="1673032at2759"/>
<name>A0A6A1VU61_9ROSI</name>
<feature type="region of interest" description="Disordered" evidence="1">
    <location>
        <begin position="30"/>
        <end position="49"/>
    </location>
</feature>